<feature type="region of interest" description="Disordered" evidence="1">
    <location>
        <begin position="147"/>
        <end position="263"/>
    </location>
</feature>
<protein>
    <submittedName>
        <fullName evidence="2">Uncharacterized protein</fullName>
    </submittedName>
</protein>
<feature type="region of interest" description="Disordered" evidence="1">
    <location>
        <begin position="1"/>
        <end position="45"/>
    </location>
</feature>
<dbReference type="Proteomes" id="UP000777438">
    <property type="component" value="Unassembled WGS sequence"/>
</dbReference>
<gene>
    <name evidence="2" type="ORF">B0T10DRAFT_252631</name>
</gene>
<sequence>MDTINGAVTRLPTPAQLLGRSKRKRPRISEPIGPVKNSRGPDVVRSENLTIVPGIKDCSPSEFLPDEEAADAKKTTRRISASFNKQGNQPLSSCPTVAKSDFNATTLSQSLKSRLPTKNTPLTQGRKVALTASSTFNIIPSLDKIPQDHAQNENIPPADSGASPPPHQQPTLPKSQLPKSRTMSVLTELKTSISRPTLASRTGSSRLFGGSSRKTSRSSSSSTLLGASSSRLRLPRQSLTSLPHPSRPTTPEDDPSPMLPGQINTAQSSAYWSGRFMSLHDRFLAESLK</sequence>
<evidence type="ECO:0000256" key="1">
    <source>
        <dbReference type="SAM" id="MobiDB-lite"/>
    </source>
</evidence>
<accession>A0A9P8WCY7</accession>
<name>A0A9P8WCY7_9HYPO</name>
<evidence type="ECO:0000313" key="3">
    <source>
        <dbReference type="Proteomes" id="UP000777438"/>
    </source>
</evidence>
<evidence type="ECO:0000313" key="2">
    <source>
        <dbReference type="EMBL" id="KAH6894473.1"/>
    </source>
</evidence>
<reference evidence="2 3" key="1">
    <citation type="journal article" date="2021" name="Nat. Commun.">
        <title>Genetic determinants of endophytism in the Arabidopsis root mycobiome.</title>
        <authorList>
            <person name="Mesny F."/>
            <person name="Miyauchi S."/>
            <person name="Thiergart T."/>
            <person name="Pickel B."/>
            <person name="Atanasova L."/>
            <person name="Karlsson M."/>
            <person name="Huettel B."/>
            <person name="Barry K.W."/>
            <person name="Haridas S."/>
            <person name="Chen C."/>
            <person name="Bauer D."/>
            <person name="Andreopoulos W."/>
            <person name="Pangilinan J."/>
            <person name="LaButti K."/>
            <person name="Riley R."/>
            <person name="Lipzen A."/>
            <person name="Clum A."/>
            <person name="Drula E."/>
            <person name="Henrissat B."/>
            <person name="Kohler A."/>
            <person name="Grigoriev I.V."/>
            <person name="Martin F.M."/>
            <person name="Hacquard S."/>
        </authorList>
    </citation>
    <scope>NUCLEOTIDE SEQUENCE [LARGE SCALE GENOMIC DNA]</scope>
    <source>
        <strain evidence="2 3">MPI-CAGE-CH-0241</strain>
    </source>
</reference>
<dbReference type="EMBL" id="JAGPYM010000005">
    <property type="protein sequence ID" value="KAH6894473.1"/>
    <property type="molecule type" value="Genomic_DNA"/>
</dbReference>
<feature type="compositionally biased region" description="Polar residues" evidence="1">
    <location>
        <begin position="169"/>
        <end position="205"/>
    </location>
</feature>
<comment type="caution">
    <text evidence="2">The sequence shown here is derived from an EMBL/GenBank/DDBJ whole genome shotgun (WGS) entry which is preliminary data.</text>
</comment>
<feature type="compositionally biased region" description="Low complexity" evidence="1">
    <location>
        <begin position="209"/>
        <end position="242"/>
    </location>
</feature>
<feature type="compositionally biased region" description="Polar residues" evidence="1">
    <location>
        <begin position="78"/>
        <end position="94"/>
    </location>
</feature>
<dbReference type="OrthoDB" id="3557758at2759"/>
<proteinExistence type="predicted"/>
<dbReference type="AlphaFoldDB" id="A0A9P8WCY7"/>
<feature type="region of interest" description="Disordered" evidence="1">
    <location>
        <begin position="60"/>
        <end position="94"/>
    </location>
</feature>
<keyword evidence="3" id="KW-1185">Reference proteome</keyword>
<organism evidence="2 3">
    <name type="scientific">Thelonectria olida</name>
    <dbReference type="NCBI Taxonomy" id="1576542"/>
    <lineage>
        <taxon>Eukaryota</taxon>
        <taxon>Fungi</taxon>
        <taxon>Dikarya</taxon>
        <taxon>Ascomycota</taxon>
        <taxon>Pezizomycotina</taxon>
        <taxon>Sordariomycetes</taxon>
        <taxon>Hypocreomycetidae</taxon>
        <taxon>Hypocreales</taxon>
        <taxon>Nectriaceae</taxon>
        <taxon>Thelonectria</taxon>
    </lineage>
</organism>